<feature type="compositionally biased region" description="Pro residues" evidence="3">
    <location>
        <begin position="1"/>
        <end position="10"/>
    </location>
</feature>
<evidence type="ECO:0000256" key="1">
    <source>
        <dbReference type="ARBA" id="ARBA00023295"/>
    </source>
</evidence>
<organism evidence="5 6">
    <name type="scientific">Actinokineospora auranticolor</name>
    <dbReference type="NCBI Taxonomy" id="155976"/>
    <lineage>
        <taxon>Bacteria</taxon>
        <taxon>Bacillati</taxon>
        <taxon>Actinomycetota</taxon>
        <taxon>Actinomycetes</taxon>
        <taxon>Pseudonocardiales</taxon>
        <taxon>Pseudonocardiaceae</taxon>
        <taxon>Actinokineospora</taxon>
    </lineage>
</organism>
<dbReference type="AlphaFoldDB" id="A0A2S6GK56"/>
<dbReference type="Gene3D" id="2.60.40.10">
    <property type="entry name" value="Immunoglobulins"/>
    <property type="match status" value="1"/>
</dbReference>
<reference evidence="5 6" key="1">
    <citation type="submission" date="2018-02" db="EMBL/GenBank/DDBJ databases">
        <title>Genomic Encyclopedia of Archaeal and Bacterial Type Strains, Phase II (KMG-II): from individual species to whole genera.</title>
        <authorList>
            <person name="Goeker M."/>
        </authorList>
    </citation>
    <scope>NUCLEOTIDE SEQUENCE [LARGE SCALE GENOMIC DNA]</scope>
    <source>
        <strain evidence="5 6">YU 961-1</strain>
    </source>
</reference>
<dbReference type="GO" id="GO:0000272">
    <property type="term" value="P:polysaccharide catabolic process"/>
    <property type="evidence" value="ECO:0007669"/>
    <property type="project" value="UniProtKB-KW"/>
</dbReference>
<dbReference type="Pfam" id="PF00041">
    <property type="entry name" value="fn3"/>
    <property type="match status" value="1"/>
</dbReference>
<dbReference type="SMART" id="SM00060">
    <property type="entry name" value="FN3"/>
    <property type="match status" value="1"/>
</dbReference>
<evidence type="ECO:0000259" key="4">
    <source>
        <dbReference type="PROSITE" id="PS50853"/>
    </source>
</evidence>
<gene>
    <name evidence="5" type="ORF">CLV40_11319</name>
</gene>
<dbReference type="InterPro" id="IPR013783">
    <property type="entry name" value="Ig-like_fold"/>
</dbReference>
<keyword evidence="1" id="KW-0378">Hydrolase</keyword>
<dbReference type="EMBL" id="PTIX01000013">
    <property type="protein sequence ID" value="PPK65536.1"/>
    <property type="molecule type" value="Genomic_DNA"/>
</dbReference>
<dbReference type="RefSeq" id="WP_374065077.1">
    <property type="nucleotide sequence ID" value="NZ_CP154825.1"/>
</dbReference>
<dbReference type="InterPro" id="IPR036116">
    <property type="entry name" value="FN3_sf"/>
</dbReference>
<name>A0A2S6GK56_9PSEU</name>
<sequence>MLPEKGPPPDTPRDIRARPAPGRLVVTWNASERATGYRIRWADRTRLVATPDTQLDDLRDGEQYRVEVRAVDAYGQVSEPGRAVGTPGPEPRWQDGLTGLLDEFPDDRTLLADRPGSRWHLSGYRGCVGLGRSVEGEVGLPIDLGCGADEAVLRARAPLRLGPDGVLGRFAVLTDAAGPGGRLTMDLVPGPADRIGSGRRDDPALLPAGTVRTVVDDVGARVVAGSGLDVLPGAPSGVRPGPRGAGALHLVEVLVTTGGVRVRQDGVEVASAPVVPRWREAYALVGIHAPPGRRARVHVAGAGFSGAASADPRVLETPVNLSTRQVLDPAAEAPSVGTVRRPLATAESARFVVTMVMSAGMDVAGARVQVGTWTLPARQAVPGPPPAPGAAVTVVADVPPELLGPSGPDPLTPLVVRAPGAGEGALVQESYLEVVPIPAAPTPMTTTQPARTDRPRATTDAMPTATVTLGDSVGRPLPTTTVTPQGRLLLLVTLNGSTAQWDTGGLEGVQGFQLWLDGRLAASLPTSTATGAPGGTYPIPVGLTGRARGEHTVEVRVVGTTGTTSSTLTHFTTE</sequence>
<keyword evidence="6" id="KW-1185">Reference proteome</keyword>
<keyword evidence="2" id="KW-0624">Polysaccharide degradation</keyword>
<feature type="region of interest" description="Disordered" evidence="3">
    <location>
        <begin position="1"/>
        <end position="20"/>
    </location>
</feature>
<comment type="caution">
    <text evidence="5">The sequence shown here is derived from an EMBL/GenBank/DDBJ whole genome shotgun (WGS) entry which is preliminary data.</text>
</comment>
<dbReference type="Proteomes" id="UP000239203">
    <property type="component" value="Unassembled WGS sequence"/>
</dbReference>
<dbReference type="SUPFAM" id="SSF49265">
    <property type="entry name" value="Fibronectin type III"/>
    <property type="match status" value="1"/>
</dbReference>
<protein>
    <recommendedName>
        <fullName evidence="4">Fibronectin type-III domain-containing protein</fullName>
    </recommendedName>
</protein>
<evidence type="ECO:0000256" key="2">
    <source>
        <dbReference type="ARBA" id="ARBA00023326"/>
    </source>
</evidence>
<accession>A0A2S6GK56</accession>
<dbReference type="InterPro" id="IPR003961">
    <property type="entry name" value="FN3_dom"/>
</dbReference>
<feature type="region of interest" description="Disordered" evidence="3">
    <location>
        <begin position="439"/>
        <end position="458"/>
    </location>
</feature>
<dbReference type="PROSITE" id="PS50853">
    <property type="entry name" value="FN3"/>
    <property type="match status" value="1"/>
</dbReference>
<evidence type="ECO:0000256" key="3">
    <source>
        <dbReference type="SAM" id="MobiDB-lite"/>
    </source>
</evidence>
<feature type="domain" description="Fibronectin type-III" evidence="4">
    <location>
        <begin position="8"/>
        <end position="91"/>
    </location>
</feature>
<keyword evidence="2" id="KW-0119">Carbohydrate metabolism</keyword>
<evidence type="ECO:0000313" key="5">
    <source>
        <dbReference type="EMBL" id="PPK65536.1"/>
    </source>
</evidence>
<dbReference type="CDD" id="cd00063">
    <property type="entry name" value="FN3"/>
    <property type="match status" value="1"/>
</dbReference>
<dbReference type="GO" id="GO:0016798">
    <property type="term" value="F:hydrolase activity, acting on glycosyl bonds"/>
    <property type="evidence" value="ECO:0007669"/>
    <property type="project" value="UniProtKB-KW"/>
</dbReference>
<keyword evidence="1" id="KW-0326">Glycosidase</keyword>
<proteinExistence type="predicted"/>
<evidence type="ECO:0000313" key="6">
    <source>
        <dbReference type="Proteomes" id="UP000239203"/>
    </source>
</evidence>